<sequence length="230" mass="23522">MRASPVRIRIGAVALATAGVSFLLYPLLRPWEDETTVVGATAAMSSSAWVASHGFAMIGFVLLGLGVLAAWGAVHRTAGEPVALLAVLLTWVGIGLTLPYYGAETFGLHAVAAAVDAGEALDVVAIADGFRYDPVAVTSFGLGLTALAAGIVALAIAVRRSGILSPGAGLLLAAGFVLFLPQFFAPPAGRIAHGVLVAAGCLWTAWSLWTSGRTAHDADVDRPPMSGHLD</sequence>
<keyword evidence="1" id="KW-0812">Transmembrane</keyword>
<dbReference type="AlphaFoldDB" id="A0A411YBA0"/>
<organism evidence="2 3">
    <name type="scientific">Egibacter rhizosphaerae</name>
    <dbReference type="NCBI Taxonomy" id="1670831"/>
    <lineage>
        <taxon>Bacteria</taxon>
        <taxon>Bacillati</taxon>
        <taxon>Actinomycetota</taxon>
        <taxon>Nitriliruptoria</taxon>
        <taxon>Egibacterales</taxon>
        <taxon>Egibacteraceae</taxon>
        <taxon>Egibacter</taxon>
    </lineage>
</organism>
<evidence type="ECO:0000313" key="2">
    <source>
        <dbReference type="EMBL" id="QBI18437.1"/>
    </source>
</evidence>
<protein>
    <recommendedName>
        <fullName evidence="4">DUF998 domain-containing protein</fullName>
    </recommendedName>
</protein>
<evidence type="ECO:0000313" key="3">
    <source>
        <dbReference type="Proteomes" id="UP000291469"/>
    </source>
</evidence>
<name>A0A411YBA0_9ACTN</name>
<evidence type="ECO:0008006" key="4">
    <source>
        <dbReference type="Google" id="ProtNLM"/>
    </source>
</evidence>
<evidence type="ECO:0000256" key="1">
    <source>
        <dbReference type="SAM" id="Phobius"/>
    </source>
</evidence>
<dbReference type="EMBL" id="CP036402">
    <property type="protein sequence ID" value="QBI18437.1"/>
    <property type="molecule type" value="Genomic_DNA"/>
</dbReference>
<keyword evidence="1" id="KW-0472">Membrane</keyword>
<dbReference type="RefSeq" id="WP_131153435.1">
    <property type="nucleotide sequence ID" value="NZ_CP036402.1"/>
</dbReference>
<feature type="transmembrane region" description="Helical" evidence="1">
    <location>
        <begin position="48"/>
        <end position="70"/>
    </location>
</feature>
<feature type="transmembrane region" description="Helical" evidence="1">
    <location>
        <begin position="163"/>
        <end position="185"/>
    </location>
</feature>
<reference evidence="2 3" key="1">
    <citation type="submission" date="2019-01" db="EMBL/GenBank/DDBJ databases">
        <title>Egibacter rhizosphaerae EGI 80759T.</title>
        <authorList>
            <person name="Chen D.-D."/>
            <person name="Tian Y."/>
            <person name="Jiao J.-Y."/>
            <person name="Zhang X.-T."/>
            <person name="Zhang Y.-G."/>
            <person name="Zhang Y."/>
            <person name="Xiao M."/>
            <person name="Shu W.-S."/>
            <person name="Li W.-J."/>
        </authorList>
    </citation>
    <scope>NUCLEOTIDE SEQUENCE [LARGE SCALE GENOMIC DNA]</scope>
    <source>
        <strain evidence="2 3">EGI 80759</strain>
    </source>
</reference>
<gene>
    <name evidence="2" type="ORF">ER308_01875</name>
</gene>
<feature type="transmembrane region" description="Helical" evidence="1">
    <location>
        <begin position="12"/>
        <end position="28"/>
    </location>
</feature>
<feature type="transmembrane region" description="Helical" evidence="1">
    <location>
        <begin position="135"/>
        <end position="156"/>
    </location>
</feature>
<dbReference type="Proteomes" id="UP000291469">
    <property type="component" value="Chromosome"/>
</dbReference>
<proteinExistence type="predicted"/>
<dbReference type="OrthoDB" id="8224664at2"/>
<keyword evidence="1" id="KW-1133">Transmembrane helix</keyword>
<dbReference type="KEGG" id="erz:ER308_01875"/>
<accession>A0A411YBA0</accession>
<feature type="transmembrane region" description="Helical" evidence="1">
    <location>
        <begin position="191"/>
        <end position="209"/>
    </location>
</feature>
<keyword evidence="3" id="KW-1185">Reference proteome</keyword>
<feature type="transmembrane region" description="Helical" evidence="1">
    <location>
        <begin position="82"/>
        <end position="101"/>
    </location>
</feature>